<dbReference type="EMBL" id="DF973285">
    <property type="protein sequence ID" value="GAU24135.1"/>
    <property type="molecule type" value="Genomic_DNA"/>
</dbReference>
<sequence>MKEEETKDDLEGSLSDISLWIIWGKFASKPLWRGTDFDFSNIYVVNAQPCSRSYLHHGHILWIGKAKLGISRGKGQDNRNIN</sequence>
<protein>
    <submittedName>
        <fullName evidence="1">Uncharacterized protein</fullName>
    </submittedName>
</protein>
<proteinExistence type="predicted"/>
<dbReference type="Proteomes" id="UP000242715">
    <property type="component" value="Unassembled WGS sequence"/>
</dbReference>
<evidence type="ECO:0000313" key="1">
    <source>
        <dbReference type="EMBL" id="GAU24135.1"/>
    </source>
</evidence>
<name>A0A2Z6MLC7_TRISU</name>
<organism evidence="1 2">
    <name type="scientific">Trifolium subterraneum</name>
    <name type="common">Subterranean clover</name>
    <dbReference type="NCBI Taxonomy" id="3900"/>
    <lineage>
        <taxon>Eukaryota</taxon>
        <taxon>Viridiplantae</taxon>
        <taxon>Streptophyta</taxon>
        <taxon>Embryophyta</taxon>
        <taxon>Tracheophyta</taxon>
        <taxon>Spermatophyta</taxon>
        <taxon>Magnoliopsida</taxon>
        <taxon>eudicotyledons</taxon>
        <taxon>Gunneridae</taxon>
        <taxon>Pentapetalae</taxon>
        <taxon>rosids</taxon>
        <taxon>fabids</taxon>
        <taxon>Fabales</taxon>
        <taxon>Fabaceae</taxon>
        <taxon>Papilionoideae</taxon>
        <taxon>50 kb inversion clade</taxon>
        <taxon>NPAAA clade</taxon>
        <taxon>Hologalegina</taxon>
        <taxon>IRL clade</taxon>
        <taxon>Trifolieae</taxon>
        <taxon>Trifolium</taxon>
    </lineage>
</organism>
<accession>A0A2Z6MLC7</accession>
<dbReference type="AlphaFoldDB" id="A0A2Z6MLC7"/>
<gene>
    <name evidence="1" type="ORF">TSUD_83700</name>
</gene>
<keyword evidence="2" id="KW-1185">Reference proteome</keyword>
<evidence type="ECO:0000313" key="2">
    <source>
        <dbReference type="Proteomes" id="UP000242715"/>
    </source>
</evidence>
<reference evidence="2" key="1">
    <citation type="journal article" date="2017" name="Front. Plant Sci.">
        <title>Climate Clever Clovers: New Paradigm to Reduce the Environmental Footprint of Ruminants by Breeding Low Methanogenic Forages Utilizing Haplotype Variation.</title>
        <authorList>
            <person name="Kaur P."/>
            <person name="Appels R."/>
            <person name="Bayer P.E."/>
            <person name="Keeble-Gagnere G."/>
            <person name="Wang J."/>
            <person name="Hirakawa H."/>
            <person name="Shirasawa K."/>
            <person name="Vercoe P."/>
            <person name="Stefanova K."/>
            <person name="Durmic Z."/>
            <person name="Nichols P."/>
            <person name="Revell C."/>
            <person name="Isobe S.N."/>
            <person name="Edwards D."/>
            <person name="Erskine W."/>
        </authorList>
    </citation>
    <scope>NUCLEOTIDE SEQUENCE [LARGE SCALE GENOMIC DNA]</scope>
    <source>
        <strain evidence="2">cv. Daliak</strain>
    </source>
</reference>